<reference evidence="2 3" key="1">
    <citation type="submission" date="2021-03" db="EMBL/GenBank/DDBJ databases">
        <title>Sequencing the genomes of 1000 actinobacteria strains.</title>
        <authorList>
            <person name="Klenk H.-P."/>
        </authorList>
    </citation>
    <scope>NUCLEOTIDE SEQUENCE [LARGE SCALE GENOMIC DNA]</scope>
    <source>
        <strain evidence="2 3">DSM 13468</strain>
    </source>
</reference>
<gene>
    <name evidence="2" type="ORF">JOF42_003446</name>
</gene>
<dbReference type="EMBL" id="JAGIOA010000001">
    <property type="protein sequence ID" value="MBP2379951.1"/>
    <property type="molecule type" value="Genomic_DNA"/>
</dbReference>
<feature type="region of interest" description="Disordered" evidence="1">
    <location>
        <begin position="43"/>
        <end position="78"/>
    </location>
</feature>
<dbReference type="Proteomes" id="UP000703720">
    <property type="component" value="Unassembled WGS sequence"/>
</dbReference>
<evidence type="ECO:0000256" key="1">
    <source>
        <dbReference type="SAM" id="MobiDB-lite"/>
    </source>
</evidence>
<evidence type="ECO:0000313" key="3">
    <source>
        <dbReference type="Proteomes" id="UP000703720"/>
    </source>
</evidence>
<evidence type="ECO:0000313" key="2">
    <source>
        <dbReference type="EMBL" id="MBP2379951.1"/>
    </source>
</evidence>
<keyword evidence="3" id="KW-1185">Reference proteome</keyword>
<accession>A0ABS4WUX7</accession>
<organism evidence="2 3">
    <name type="scientific">Microbacterium phyllosphaerae</name>
    <dbReference type="NCBI Taxonomy" id="124798"/>
    <lineage>
        <taxon>Bacteria</taxon>
        <taxon>Bacillati</taxon>
        <taxon>Actinomycetota</taxon>
        <taxon>Actinomycetes</taxon>
        <taxon>Micrococcales</taxon>
        <taxon>Microbacteriaceae</taxon>
        <taxon>Microbacterium</taxon>
    </lineage>
</organism>
<feature type="compositionally biased region" description="Low complexity" evidence="1">
    <location>
        <begin position="43"/>
        <end position="60"/>
    </location>
</feature>
<name>A0ABS4WUX7_9MICO</name>
<proteinExistence type="predicted"/>
<comment type="caution">
    <text evidence="2">The sequence shown here is derived from an EMBL/GenBank/DDBJ whole genome shotgun (WGS) entry which is preliminary data.</text>
</comment>
<protein>
    <submittedName>
        <fullName evidence="2">Uncharacterized protein</fullName>
    </submittedName>
</protein>
<sequence>MAHPIKMADRIRHPLPKVADLPRDVDKSRLWTASTVQDVAVSAATSASGTATEASSASRSPFQDAELAPTGGGARNWP</sequence>